<comment type="caution">
    <text evidence="2">The sequence shown here is derived from an EMBL/GenBank/DDBJ whole genome shotgun (WGS) entry which is preliminary data.</text>
</comment>
<accession>A0A448WYB4</accession>
<keyword evidence="3" id="KW-1185">Reference proteome</keyword>
<reference evidence="2" key="1">
    <citation type="submission" date="2018-11" db="EMBL/GenBank/DDBJ databases">
        <authorList>
            <consortium name="Pathogen Informatics"/>
        </authorList>
    </citation>
    <scope>NUCLEOTIDE SEQUENCE</scope>
</reference>
<dbReference type="EMBL" id="CAAALY010060874">
    <property type="protein sequence ID" value="VEL23238.1"/>
    <property type="molecule type" value="Genomic_DNA"/>
</dbReference>
<dbReference type="Proteomes" id="UP000784294">
    <property type="component" value="Unassembled WGS sequence"/>
</dbReference>
<feature type="compositionally biased region" description="Polar residues" evidence="1">
    <location>
        <begin position="99"/>
        <end position="110"/>
    </location>
</feature>
<proteinExistence type="predicted"/>
<dbReference type="AlphaFoldDB" id="A0A448WYB4"/>
<name>A0A448WYB4_9PLAT</name>
<gene>
    <name evidence="2" type="ORF">PXEA_LOCUS16678</name>
</gene>
<feature type="region of interest" description="Disordered" evidence="1">
    <location>
        <begin position="99"/>
        <end position="147"/>
    </location>
</feature>
<protein>
    <submittedName>
        <fullName evidence="2">Uncharacterized protein</fullName>
    </submittedName>
</protein>
<feature type="compositionally biased region" description="Polar residues" evidence="1">
    <location>
        <begin position="137"/>
        <end position="147"/>
    </location>
</feature>
<sequence>MFKQLIRARRPDNAAALIARPDLYLVEIREGPDQESTQNYSGRSSLHPWVFIRSPETQQQPLKSYSPPVAFPVSLCENLSKHLLLAQVPFTEAERNELNESGNFTDSGVYNGSGDPDLEDTKNHGNSVDGGFDKSETQQPTGGRTAQFNLDILPPLRVVCEESNCSVEVVRLPPKLEDQPDPDGVNTMLTFLKTAPLDPHRHEPMTPSLDGQGRFLRPWETEASLELRGGLLGQLINLLF</sequence>
<evidence type="ECO:0000313" key="2">
    <source>
        <dbReference type="EMBL" id="VEL23238.1"/>
    </source>
</evidence>
<evidence type="ECO:0000313" key="3">
    <source>
        <dbReference type="Proteomes" id="UP000784294"/>
    </source>
</evidence>
<evidence type="ECO:0000256" key="1">
    <source>
        <dbReference type="SAM" id="MobiDB-lite"/>
    </source>
</evidence>
<organism evidence="2 3">
    <name type="scientific">Protopolystoma xenopodis</name>
    <dbReference type="NCBI Taxonomy" id="117903"/>
    <lineage>
        <taxon>Eukaryota</taxon>
        <taxon>Metazoa</taxon>
        <taxon>Spiralia</taxon>
        <taxon>Lophotrochozoa</taxon>
        <taxon>Platyhelminthes</taxon>
        <taxon>Monogenea</taxon>
        <taxon>Polyopisthocotylea</taxon>
        <taxon>Polystomatidea</taxon>
        <taxon>Polystomatidae</taxon>
        <taxon>Protopolystoma</taxon>
    </lineage>
</organism>